<proteinExistence type="predicted"/>
<organism evidence="2 3">
    <name type="scientific">Streptomyces roseolilacinus</name>
    <dbReference type="NCBI Taxonomy" id="66904"/>
    <lineage>
        <taxon>Bacteria</taxon>
        <taxon>Bacillati</taxon>
        <taxon>Actinomycetota</taxon>
        <taxon>Actinomycetes</taxon>
        <taxon>Kitasatosporales</taxon>
        <taxon>Streptomycetaceae</taxon>
        <taxon>Streptomyces</taxon>
    </lineage>
</organism>
<feature type="compositionally biased region" description="Basic and acidic residues" evidence="1">
    <location>
        <begin position="76"/>
        <end position="91"/>
    </location>
</feature>
<dbReference type="AlphaFoldDB" id="A0A918AZV3"/>
<dbReference type="EMBL" id="BMSV01000003">
    <property type="protein sequence ID" value="GGP99104.1"/>
    <property type="molecule type" value="Genomic_DNA"/>
</dbReference>
<comment type="caution">
    <text evidence="2">The sequence shown here is derived from an EMBL/GenBank/DDBJ whole genome shotgun (WGS) entry which is preliminary data.</text>
</comment>
<sequence>MRDEMPRRPLAAVIAGESWGGAGAEAEVPGAPCTAGPRLKRLTRVQAGTCTAAEFRGWGDGPAERPQKGRQMALDTRPRSMCRREVRRGRESPACFSARTAPPPGIPSFPTWLIGIVAEAGFSPKGDFA</sequence>
<protein>
    <submittedName>
        <fullName evidence="2">Uncharacterized protein</fullName>
    </submittedName>
</protein>
<accession>A0A918AZV3</accession>
<feature type="region of interest" description="Disordered" evidence="1">
    <location>
        <begin position="58"/>
        <end position="102"/>
    </location>
</feature>
<dbReference type="Proteomes" id="UP000654123">
    <property type="component" value="Unassembled WGS sequence"/>
</dbReference>
<evidence type="ECO:0000313" key="3">
    <source>
        <dbReference type="Proteomes" id="UP000654123"/>
    </source>
</evidence>
<name>A0A918AZV3_9ACTN</name>
<reference evidence="2" key="2">
    <citation type="submission" date="2020-09" db="EMBL/GenBank/DDBJ databases">
        <authorList>
            <person name="Sun Q."/>
            <person name="Ohkuma M."/>
        </authorList>
    </citation>
    <scope>NUCLEOTIDE SEQUENCE</scope>
    <source>
        <strain evidence="2">JCM 4335</strain>
    </source>
</reference>
<evidence type="ECO:0000313" key="2">
    <source>
        <dbReference type="EMBL" id="GGP99104.1"/>
    </source>
</evidence>
<reference evidence="2" key="1">
    <citation type="journal article" date="2014" name="Int. J. Syst. Evol. Microbiol.">
        <title>Complete genome sequence of Corynebacterium casei LMG S-19264T (=DSM 44701T), isolated from a smear-ripened cheese.</title>
        <authorList>
            <consortium name="US DOE Joint Genome Institute (JGI-PGF)"/>
            <person name="Walter F."/>
            <person name="Albersmeier A."/>
            <person name="Kalinowski J."/>
            <person name="Ruckert C."/>
        </authorList>
    </citation>
    <scope>NUCLEOTIDE SEQUENCE</scope>
    <source>
        <strain evidence="2">JCM 4335</strain>
    </source>
</reference>
<keyword evidence="3" id="KW-1185">Reference proteome</keyword>
<evidence type="ECO:0000256" key="1">
    <source>
        <dbReference type="SAM" id="MobiDB-lite"/>
    </source>
</evidence>
<gene>
    <name evidence="2" type="ORF">GCM10010249_16550</name>
</gene>